<dbReference type="InterPro" id="IPR029055">
    <property type="entry name" value="Ntn_hydrolases_N"/>
</dbReference>
<reference evidence="1" key="1">
    <citation type="submission" date="2018-05" db="EMBL/GenBank/DDBJ databases">
        <authorList>
            <person name="Lanie J.A."/>
            <person name="Ng W.-L."/>
            <person name="Kazmierczak K.M."/>
            <person name="Andrzejewski T.M."/>
            <person name="Davidsen T.M."/>
            <person name="Wayne K.J."/>
            <person name="Tettelin H."/>
            <person name="Glass J.I."/>
            <person name="Rusch D."/>
            <person name="Podicherti R."/>
            <person name="Tsui H.-C.T."/>
            <person name="Winkler M.E."/>
        </authorList>
    </citation>
    <scope>NUCLEOTIDE SEQUENCE</scope>
</reference>
<proteinExistence type="predicted"/>
<dbReference type="PANTHER" id="PTHR43199">
    <property type="entry name" value="GLUTATHIONE HYDROLASE"/>
    <property type="match status" value="1"/>
</dbReference>
<dbReference type="Pfam" id="PF01019">
    <property type="entry name" value="G_glu_transpept"/>
    <property type="match status" value="1"/>
</dbReference>
<evidence type="ECO:0008006" key="2">
    <source>
        <dbReference type="Google" id="ProtNLM"/>
    </source>
</evidence>
<sequence length="63" mass="6520">MTHGIVTAPQPEAVEVGSLILRDGGNAVDAAISSALVQTVVDPMMCGIAGFGSLQLYMPEKNF</sequence>
<name>A0A383AVQ3_9ZZZZ</name>
<accession>A0A383AVQ3</accession>
<dbReference type="SUPFAM" id="SSF56235">
    <property type="entry name" value="N-terminal nucleophile aminohydrolases (Ntn hydrolases)"/>
    <property type="match status" value="1"/>
</dbReference>
<evidence type="ECO:0000313" key="1">
    <source>
        <dbReference type="EMBL" id="SVE11228.1"/>
    </source>
</evidence>
<organism evidence="1">
    <name type="scientific">marine metagenome</name>
    <dbReference type="NCBI Taxonomy" id="408172"/>
    <lineage>
        <taxon>unclassified sequences</taxon>
        <taxon>metagenomes</taxon>
        <taxon>ecological metagenomes</taxon>
    </lineage>
</organism>
<dbReference type="PANTHER" id="PTHR43199:SF1">
    <property type="entry name" value="GLUTATHIONE HYDROLASE PROENZYME"/>
    <property type="match status" value="1"/>
</dbReference>
<protein>
    <recommendedName>
        <fullName evidence="2">Gamma-glutamyltransferase</fullName>
    </recommendedName>
</protein>
<dbReference type="AlphaFoldDB" id="A0A383AVQ3"/>
<feature type="non-terminal residue" evidence="1">
    <location>
        <position position="63"/>
    </location>
</feature>
<dbReference type="EMBL" id="UINC01194910">
    <property type="protein sequence ID" value="SVE11228.1"/>
    <property type="molecule type" value="Genomic_DNA"/>
</dbReference>
<dbReference type="InterPro" id="IPR051792">
    <property type="entry name" value="GGT_bact"/>
</dbReference>
<gene>
    <name evidence="1" type="ORF">METZ01_LOCUS464082</name>
</gene>